<keyword evidence="5" id="KW-1185">Reference proteome</keyword>
<proteinExistence type="predicted"/>
<dbReference type="PANTHER" id="PTHR30570">
    <property type="entry name" value="PERIPLASMIC PHOSPHATE BINDING COMPONENT OF PHOSPHATE ABC TRANSPORTER"/>
    <property type="match status" value="1"/>
</dbReference>
<keyword evidence="1 2" id="KW-0732">Signal</keyword>
<dbReference type="EMBL" id="PUBV01000006">
    <property type="protein sequence ID" value="PWB08469.1"/>
    <property type="molecule type" value="Genomic_DNA"/>
</dbReference>
<dbReference type="AlphaFoldDB" id="A0A2V1IZB1"/>
<evidence type="ECO:0000313" key="4">
    <source>
        <dbReference type="EMBL" id="PWB08469.1"/>
    </source>
</evidence>
<dbReference type="InterPro" id="IPR024370">
    <property type="entry name" value="PBP_domain"/>
</dbReference>
<feature type="domain" description="PBP" evidence="3">
    <location>
        <begin position="34"/>
        <end position="300"/>
    </location>
</feature>
<evidence type="ECO:0000256" key="1">
    <source>
        <dbReference type="ARBA" id="ARBA00022729"/>
    </source>
</evidence>
<feature type="chain" id="PRO_5015940197" description="PBP domain-containing protein" evidence="2">
    <location>
        <begin position="29"/>
        <end position="338"/>
    </location>
</feature>
<name>A0A2V1IZB1_9BACT</name>
<dbReference type="InterPro" id="IPR050811">
    <property type="entry name" value="Phosphate_ABC_transporter"/>
</dbReference>
<evidence type="ECO:0000256" key="2">
    <source>
        <dbReference type="SAM" id="SignalP"/>
    </source>
</evidence>
<dbReference type="Gene3D" id="3.40.190.10">
    <property type="entry name" value="Periplasmic binding protein-like II"/>
    <property type="match status" value="2"/>
</dbReference>
<dbReference type="RefSeq" id="WP_107035572.1">
    <property type="nucleotide sequence ID" value="NZ_CAONGC010000001.1"/>
</dbReference>
<protein>
    <recommendedName>
        <fullName evidence="3">PBP domain-containing protein</fullName>
    </recommendedName>
</protein>
<comment type="caution">
    <text evidence="4">The sequence shown here is derived from an EMBL/GenBank/DDBJ whole genome shotgun (WGS) entry which is preliminary data.</text>
</comment>
<organism evidence="4 5">
    <name type="scientific">Paramuribaculum intestinale</name>
    <dbReference type="NCBI Taxonomy" id="2094151"/>
    <lineage>
        <taxon>Bacteria</taxon>
        <taxon>Pseudomonadati</taxon>
        <taxon>Bacteroidota</taxon>
        <taxon>Bacteroidia</taxon>
        <taxon>Bacteroidales</taxon>
        <taxon>Muribaculaceae</taxon>
        <taxon>Paramuribaculum</taxon>
    </lineage>
</organism>
<evidence type="ECO:0000313" key="5">
    <source>
        <dbReference type="Proteomes" id="UP000244925"/>
    </source>
</evidence>
<feature type="signal peptide" evidence="2">
    <location>
        <begin position="1"/>
        <end position="28"/>
    </location>
</feature>
<dbReference type="PROSITE" id="PS51257">
    <property type="entry name" value="PROKAR_LIPOPROTEIN"/>
    <property type="match status" value="1"/>
</dbReference>
<dbReference type="Pfam" id="PF12849">
    <property type="entry name" value="PBP_like_2"/>
    <property type="match status" value="1"/>
</dbReference>
<dbReference type="GeneID" id="93423321"/>
<dbReference type="PANTHER" id="PTHR30570:SF1">
    <property type="entry name" value="PHOSPHATE-BINDING PROTEIN PSTS"/>
    <property type="match status" value="1"/>
</dbReference>
<accession>A0A2V1IZB1</accession>
<dbReference type="SUPFAM" id="SSF53850">
    <property type="entry name" value="Periplasmic binding protein-like II"/>
    <property type="match status" value="1"/>
</dbReference>
<dbReference type="Proteomes" id="UP000244925">
    <property type="component" value="Unassembled WGS sequence"/>
</dbReference>
<evidence type="ECO:0000259" key="3">
    <source>
        <dbReference type="Pfam" id="PF12849"/>
    </source>
</evidence>
<reference evidence="5" key="1">
    <citation type="submission" date="2018-02" db="EMBL/GenBank/DDBJ databases">
        <authorList>
            <person name="Clavel T."/>
            <person name="Strowig T."/>
        </authorList>
    </citation>
    <scope>NUCLEOTIDE SEQUENCE [LARGE SCALE GENOMIC DNA]</scope>
    <source>
        <strain evidence="5">DSM 100764</strain>
    </source>
</reference>
<gene>
    <name evidence="4" type="ORF">C5O25_04690</name>
</gene>
<sequence length="338" mass="37058">MKYISRLTPGVLSLGAALLLGVAVSSCAKEVKSTASSGIAQIACDASFENIMNQEIDVFEYIYPKASIMPVYISQNAVIDSLLDVSKTADTRLGVLTRPLTQKEVDYLKSNGRQVRQSMIAVDALALIVNPQNRVQVLSKPEIAEILSGQLTEWNQVVPGNDHLGKIEVVFDHQGSSTVQYMRDSLLNGGQFGPNVYAQKTPADVFKAVRENKNAVGIIGVSWISSDLKTREMSREEFAASVQSNDSVSNSADMRFSEDVKVIKVRGNDEVTAYMPYQLYIFDGSYPLYRQIYMVCTATGGTISHGFYSFVTGFHGQKIMMTTGVLPKVVQPTLVNIN</sequence>